<dbReference type="InterPro" id="IPR020458">
    <property type="entry name" value="Znf_DskA_TraR_CS"/>
</dbReference>
<dbReference type="KEGG" id="dhy:DESAM_23080"/>
<keyword evidence="2" id="KW-0863">Zinc-finger</keyword>
<dbReference type="InterPro" id="IPR037187">
    <property type="entry name" value="DnaK_N"/>
</dbReference>
<name>L0RGJ0_9BACT</name>
<dbReference type="RefSeq" id="WP_015337944.1">
    <property type="nucleotide sequence ID" value="NC_020055.1"/>
</dbReference>
<dbReference type="Gene3D" id="1.20.120.910">
    <property type="entry name" value="DksA, coiled-coil domain"/>
    <property type="match status" value="1"/>
</dbReference>
<dbReference type="SUPFAM" id="SSF109635">
    <property type="entry name" value="DnaK suppressor protein DksA, alpha-hairpin domain"/>
    <property type="match status" value="1"/>
</dbReference>
<dbReference type="InterPro" id="IPR000962">
    <property type="entry name" value="Znf_DskA_TraR"/>
</dbReference>
<feature type="domain" description="Zinc finger DksA/TraR C4-type" evidence="5">
    <location>
        <begin position="75"/>
        <end position="108"/>
    </location>
</feature>
<dbReference type="OrthoDB" id="9803742at2"/>
<evidence type="ECO:0000256" key="4">
    <source>
        <dbReference type="PROSITE-ProRule" id="PRU00510"/>
    </source>
</evidence>
<dbReference type="HOGENOM" id="CLU_043144_2_1_7"/>
<organism evidence="6 7">
    <name type="scientific">Maridesulfovibrio hydrothermalis AM13 = DSM 14728</name>
    <dbReference type="NCBI Taxonomy" id="1121451"/>
    <lineage>
        <taxon>Bacteria</taxon>
        <taxon>Pseudomonadati</taxon>
        <taxon>Thermodesulfobacteriota</taxon>
        <taxon>Desulfovibrionia</taxon>
        <taxon>Desulfovibrionales</taxon>
        <taxon>Desulfovibrionaceae</taxon>
        <taxon>Maridesulfovibrio</taxon>
    </lineage>
</organism>
<dbReference type="eggNOG" id="COG1734">
    <property type="taxonomic scope" value="Bacteria"/>
</dbReference>
<keyword evidence="1" id="KW-0479">Metal-binding</keyword>
<evidence type="ECO:0000256" key="3">
    <source>
        <dbReference type="ARBA" id="ARBA00022833"/>
    </source>
</evidence>
<accession>L0RGJ0</accession>
<dbReference type="STRING" id="1121451.DESAM_23080"/>
<gene>
    <name evidence="6" type="ORF">DESAM_23080</name>
</gene>
<proteinExistence type="predicted"/>
<feature type="zinc finger region" description="dksA C4-type" evidence="4">
    <location>
        <begin position="79"/>
        <end position="103"/>
    </location>
</feature>
<evidence type="ECO:0000256" key="1">
    <source>
        <dbReference type="ARBA" id="ARBA00022723"/>
    </source>
</evidence>
<keyword evidence="3" id="KW-0862">Zinc</keyword>
<dbReference type="GO" id="GO:0008270">
    <property type="term" value="F:zinc ion binding"/>
    <property type="evidence" value="ECO:0007669"/>
    <property type="project" value="UniProtKB-KW"/>
</dbReference>
<dbReference type="AlphaFoldDB" id="L0RGJ0"/>
<sequence>MTSSQNSLIKKHLENKLAELLQRTNSRNTSVESCADDNEYASRISEQKINLALHVREAALIRETEETLARVDHYDFGICEDCGEEIGLARIKANPITRFCVSCQTRREEKGPLGRVG</sequence>
<dbReference type="SUPFAM" id="SSF57716">
    <property type="entry name" value="Glucocorticoid receptor-like (DNA-binding domain)"/>
    <property type="match status" value="1"/>
</dbReference>
<dbReference type="PANTHER" id="PTHR33823:SF4">
    <property type="entry name" value="GENERAL STRESS PROTEIN 16O"/>
    <property type="match status" value="1"/>
</dbReference>
<dbReference type="PROSITE" id="PS01102">
    <property type="entry name" value="ZF_DKSA_1"/>
    <property type="match status" value="1"/>
</dbReference>
<dbReference type="PROSITE" id="PS51128">
    <property type="entry name" value="ZF_DKSA_2"/>
    <property type="match status" value="1"/>
</dbReference>
<dbReference type="PANTHER" id="PTHR33823">
    <property type="entry name" value="RNA POLYMERASE-BINDING TRANSCRIPTION FACTOR DKSA-RELATED"/>
    <property type="match status" value="1"/>
</dbReference>
<evidence type="ECO:0000313" key="7">
    <source>
        <dbReference type="Proteomes" id="UP000010808"/>
    </source>
</evidence>
<keyword evidence="7" id="KW-1185">Reference proteome</keyword>
<dbReference type="EMBL" id="FO203522">
    <property type="protein sequence ID" value="CCO25347.1"/>
    <property type="molecule type" value="Genomic_DNA"/>
</dbReference>
<reference evidence="6 7" key="1">
    <citation type="submission" date="2012-10" db="EMBL/GenBank/DDBJ databases">
        <authorList>
            <person name="Genoscope - CEA"/>
        </authorList>
    </citation>
    <scope>NUCLEOTIDE SEQUENCE [LARGE SCALE GENOMIC DNA]</scope>
    <source>
        <strain evidence="7">AM13 / DSM 14728</strain>
    </source>
</reference>
<evidence type="ECO:0000313" key="6">
    <source>
        <dbReference type="EMBL" id="CCO25347.1"/>
    </source>
</evidence>
<dbReference type="PATRIC" id="fig|1121451.3.peg.3284"/>
<dbReference type="Pfam" id="PF01258">
    <property type="entry name" value="zf-dskA_traR"/>
    <property type="match status" value="1"/>
</dbReference>
<dbReference type="Proteomes" id="UP000010808">
    <property type="component" value="Chromosome"/>
</dbReference>
<protein>
    <submittedName>
        <fullName evidence="6">Transcriptional regulator, TraR/DksA family</fullName>
    </submittedName>
</protein>
<evidence type="ECO:0000256" key="2">
    <source>
        <dbReference type="ARBA" id="ARBA00022771"/>
    </source>
</evidence>
<evidence type="ECO:0000259" key="5">
    <source>
        <dbReference type="Pfam" id="PF01258"/>
    </source>
</evidence>